<organism evidence="14 15">
    <name type="scientific">Devosia litorisediminis</name>
    <dbReference type="NCBI Taxonomy" id="2829817"/>
    <lineage>
        <taxon>Bacteria</taxon>
        <taxon>Pseudomonadati</taxon>
        <taxon>Pseudomonadota</taxon>
        <taxon>Alphaproteobacteria</taxon>
        <taxon>Hyphomicrobiales</taxon>
        <taxon>Devosiaceae</taxon>
        <taxon>Devosia</taxon>
    </lineage>
</organism>
<name>A0A942E2J4_9HYPH</name>
<evidence type="ECO:0000256" key="3">
    <source>
        <dbReference type="ARBA" id="ARBA00022475"/>
    </source>
</evidence>
<comment type="subcellular location">
    <subcellularLocation>
        <location evidence="1">Cell membrane</location>
        <topology evidence="1">Multi-pass membrane protein</topology>
    </subcellularLocation>
</comment>
<dbReference type="GO" id="GO:0005886">
    <property type="term" value="C:plasma membrane"/>
    <property type="evidence" value="ECO:0007669"/>
    <property type="project" value="UniProtKB-SubCell"/>
</dbReference>
<feature type="transmembrane region" description="Helical" evidence="8">
    <location>
        <begin position="285"/>
        <end position="307"/>
    </location>
</feature>
<dbReference type="Gene3D" id="2.30.30.60">
    <property type="match status" value="1"/>
</dbReference>
<dbReference type="InterPro" id="IPR011014">
    <property type="entry name" value="MscS_channel_TM-2"/>
</dbReference>
<dbReference type="Proteomes" id="UP000678281">
    <property type="component" value="Unassembled WGS sequence"/>
</dbReference>
<feature type="domain" description="Mechanosensitive ion channel transmembrane helices 2/3" evidence="12">
    <location>
        <begin position="506"/>
        <end position="546"/>
    </location>
</feature>
<feature type="domain" description="Mechanosensitive ion channel MscS" evidence="10">
    <location>
        <begin position="548"/>
        <end position="611"/>
    </location>
</feature>
<keyword evidence="4 8" id="KW-0812">Transmembrane</keyword>
<feature type="transmembrane region" description="Helical" evidence="8">
    <location>
        <begin position="217"/>
        <end position="236"/>
    </location>
</feature>
<feature type="region of interest" description="Disordered" evidence="7">
    <location>
        <begin position="713"/>
        <end position="752"/>
    </location>
</feature>
<keyword evidence="9" id="KW-0732">Signal</keyword>
<evidence type="ECO:0000259" key="11">
    <source>
        <dbReference type="Pfam" id="PF21082"/>
    </source>
</evidence>
<evidence type="ECO:0000256" key="6">
    <source>
        <dbReference type="ARBA" id="ARBA00023136"/>
    </source>
</evidence>
<dbReference type="Pfam" id="PF21088">
    <property type="entry name" value="MS_channel_1st"/>
    <property type="match status" value="1"/>
</dbReference>
<dbReference type="InterPro" id="IPR045276">
    <property type="entry name" value="YbiO_bact"/>
</dbReference>
<dbReference type="RefSeq" id="WP_212656727.1">
    <property type="nucleotide sequence ID" value="NZ_JAGXTP010000001.1"/>
</dbReference>
<dbReference type="InterPro" id="IPR049278">
    <property type="entry name" value="MS_channel_C"/>
</dbReference>
<feature type="signal peptide" evidence="9">
    <location>
        <begin position="1"/>
        <end position="19"/>
    </location>
</feature>
<sequence length="752" mass="80451">MRYFFILVSLLALMFPAHAQTSLLGLGESSETASEATGSTDASIDALIKIIENDETRAALIERLQQAEGGEASASAGEPASADLSIVRQVAEYTQAAAEGASATILSLGAVFMDLQAGISGTDGASLSMFMDVVGPVLLVAVGLFGSYLVLRMLAHLLSGRMAAGLERKGWLRRVVGALLAVLIDLSTVLLAWGIGYVVALNFSGATPGRMGINQSLLLNAFLLVEITKLVVRAVLAPRLPALRMLPVTDDNAAYWFFWISRIISLIGYTFLFIAPLLAANLSPAMAAAVKVLVMATAATIAIIIVMQNRDDVRNWLNSRAEKREDGLGHFLVALGRSWHVIAIVYLLALLVVWFANPEEALPFMLAATVQSVLAVIVGVVIVSVITRFVSTGLNLPSDIKDRLPLLETRLKAFVPKVMQVVRWVVIVGVVLAIAQAWSVFDFAGWISTDEGQGFAGSVISAALIILVCLVLYVAVSSWIEFRLNPNFGSVPTAREKTLLGLFRNAFTIALVVFGVMLALAQIGVNIAPLLAGAGVIGLAIGFGAQSLVQDIITGIFIQFENVMNEGDVVAVGDKSGVVEKLTIRSVTIRDLSGTVHLIPFSSVSQVSNMVRGFSFHLSEMGVAYDSDIPAVKQAMFDAFDRLMETEHKDHILDNLEMHGVTGFGDSAITVRARIKTVPGEQWSTGRAYNEIIKSVFEERGIEIPYPHVTYVAPASPSKPSKSTNMPPQVEGTAKALESDGPNEADDGGSER</sequence>
<feature type="transmembrane region" description="Helical" evidence="8">
    <location>
        <begin position="527"/>
        <end position="549"/>
    </location>
</feature>
<feature type="transmembrane region" description="Helical" evidence="8">
    <location>
        <begin position="175"/>
        <end position="197"/>
    </location>
</feature>
<feature type="transmembrane region" description="Helical" evidence="8">
    <location>
        <begin position="459"/>
        <end position="480"/>
    </location>
</feature>
<evidence type="ECO:0000259" key="10">
    <source>
        <dbReference type="Pfam" id="PF00924"/>
    </source>
</evidence>
<protein>
    <submittedName>
        <fullName evidence="14">Mechanosensitive ion channel</fullName>
    </submittedName>
</protein>
<comment type="similarity">
    <text evidence="2">Belongs to the MscS (TC 1.A.23) family.</text>
</comment>
<accession>A0A942E2J4</accession>
<dbReference type="Gene3D" id="1.10.287.1260">
    <property type="match status" value="1"/>
</dbReference>
<feature type="domain" description="Moderate conductance mechanosensitive channel YbiO-like transmembrane helix 1" evidence="13">
    <location>
        <begin position="368"/>
        <end position="446"/>
    </location>
</feature>
<evidence type="ECO:0000259" key="13">
    <source>
        <dbReference type="Pfam" id="PF25392"/>
    </source>
</evidence>
<dbReference type="Pfam" id="PF21082">
    <property type="entry name" value="MS_channel_3rd"/>
    <property type="match status" value="1"/>
</dbReference>
<comment type="caution">
    <text evidence="14">The sequence shown here is derived from an EMBL/GenBank/DDBJ whole genome shotgun (WGS) entry which is preliminary data.</text>
</comment>
<feature type="compositionally biased region" description="Low complexity" evidence="7">
    <location>
        <begin position="713"/>
        <end position="723"/>
    </location>
</feature>
<dbReference type="Pfam" id="PF25392">
    <property type="entry name" value="MS_channel_TM1"/>
    <property type="match status" value="1"/>
</dbReference>
<evidence type="ECO:0000256" key="1">
    <source>
        <dbReference type="ARBA" id="ARBA00004651"/>
    </source>
</evidence>
<keyword evidence="5 8" id="KW-1133">Transmembrane helix</keyword>
<feature type="transmembrane region" description="Helical" evidence="8">
    <location>
        <begin position="362"/>
        <end position="386"/>
    </location>
</feature>
<dbReference type="InterPro" id="IPR011066">
    <property type="entry name" value="MscS_channel_C_sf"/>
</dbReference>
<feature type="transmembrane region" description="Helical" evidence="8">
    <location>
        <begin position="328"/>
        <end position="356"/>
    </location>
</feature>
<dbReference type="GO" id="GO:0008381">
    <property type="term" value="F:mechanosensitive monoatomic ion channel activity"/>
    <property type="evidence" value="ECO:0007669"/>
    <property type="project" value="InterPro"/>
</dbReference>
<feature type="domain" description="Mechanosensitive ion channel MscS C-terminal" evidence="11">
    <location>
        <begin position="622"/>
        <end position="704"/>
    </location>
</feature>
<dbReference type="SUPFAM" id="SSF82861">
    <property type="entry name" value="Mechanosensitive channel protein MscS (YggB), transmembrane region"/>
    <property type="match status" value="1"/>
</dbReference>
<evidence type="ECO:0000313" key="14">
    <source>
        <dbReference type="EMBL" id="MBS3847068.1"/>
    </source>
</evidence>
<dbReference type="EMBL" id="JAGXTP010000001">
    <property type="protein sequence ID" value="MBS3847068.1"/>
    <property type="molecule type" value="Genomic_DNA"/>
</dbReference>
<evidence type="ECO:0000256" key="9">
    <source>
        <dbReference type="SAM" id="SignalP"/>
    </source>
</evidence>
<keyword evidence="15" id="KW-1185">Reference proteome</keyword>
<evidence type="ECO:0000256" key="4">
    <source>
        <dbReference type="ARBA" id="ARBA00022692"/>
    </source>
</evidence>
<dbReference type="Gene3D" id="3.30.70.100">
    <property type="match status" value="1"/>
</dbReference>
<evidence type="ECO:0000256" key="8">
    <source>
        <dbReference type="SAM" id="Phobius"/>
    </source>
</evidence>
<dbReference type="PANTHER" id="PTHR30460">
    <property type="entry name" value="MODERATE CONDUCTANCE MECHANOSENSITIVE CHANNEL YBIO"/>
    <property type="match status" value="1"/>
</dbReference>
<evidence type="ECO:0000256" key="2">
    <source>
        <dbReference type="ARBA" id="ARBA00008017"/>
    </source>
</evidence>
<dbReference type="SUPFAM" id="SSF82689">
    <property type="entry name" value="Mechanosensitive channel protein MscS (YggB), C-terminal domain"/>
    <property type="match status" value="1"/>
</dbReference>
<evidence type="ECO:0000256" key="5">
    <source>
        <dbReference type="ARBA" id="ARBA00022989"/>
    </source>
</evidence>
<feature type="compositionally biased region" description="Acidic residues" evidence="7">
    <location>
        <begin position="741"/>
        <end position="752"/>
    </location>
</feature>
<feature type="transmembrane region" description="Helical" evidence="8">
    <location>
        <begin position="133"/>
        <end position="154"/>
    </location>
</feature>
<keyword evidence="3" id="KW-1003">Cell membrane</keyword>
<dbReference type="InterPro" id="IPR023408">
    <property type="entry name" value="MscS_beta-dom_sf"/>
</dbReference>
<dbReference type="InterPro" id="IPR010920">
    <property type="entry name" value="LSM_dom_sf"/>
</dbReference>
<proteinExistence type="inferred from homology"/>
<evidence type="ECO:0000313" key="15">
    <source>
        <dbReference type="Proteomes" id="UP000678281"/>
    </source>
</evidence>
<evidence type="ECO:0000256" key="7">
    <source>
        <dbReference type="SAM" id="MobiDB-lite"/>
    </source>
</evidence>
<dbReference type="InterPro" id="IPR049142">
    <property type="entry name" value="MS_channel_1st"/>
</dbReference>
<feature type="transmembrane region" description="Helical" evidence="8">
    <location>
        <begin position="501"/>
        <end position="521"/>
    </location>
</feature>
<evidence type="ECO:0000259" key="12">
    <source>
        <dbReference type="Pfam" id="PF21088"/>
    </source>
</evidence>
<dbReference type="PANTHER" id="PTHR30460:SF0">
    <property type="entry name" value="MODERATE CONDUCTANCE MECHANOSENSITIVE CHANNEL YBIO"/>
    <property type="match status" value="1"/>
</dbReference>
<dbReference type="SUPFAM" id="SSF50182">
    <property type="entry name" value="Sm-like ribonucleoproteins"/>
    <property type="match status" value="1"/>
</dbReference>
<feature type="transmembrane region" description="Helical" evidence="8">
    <location>
        <begin position="421"/>
        <end position="439"/>
    </location>
</feature>
<feature type="transmembrane region" description="Helical" evidence="8">
    <location>
        <begin position="256"/>
        <end position="279"/>
    </location>
</feature>
<dbReference type="InterPro" id="IPR057485">
    <property type="entry name" value="YbiO-like_TM1"/>
</dbReference>
<dbReference type="InterPro" id="IPR006685">
    <property type="entry name" value="MscS_channel_2nd"/>
</dbReference>
<reference evidence="14" key="1">
    <citation type="submission" date="2021-04" db="EMBL/GenBank/DDBJ databases">
        <title>Devosia litorisediminis sp. nov., isolated from a sand dune.</title>
        <authorList>
            <person name="Park S."/>
            <person name="Yoon J.-H."/>
        </authorList>
    </citation>
    <scope>NUCLEOTIDE SEQUENCE</scope>
    <source>
        <strain evidence="14">BSSL-BM10</strain>
    </source>
</reference>
<keyword evidence="6 8" id="KW-0472">Membrane</keyword>
<dbReference type="Pfam" id="PF00924">
    <property type="entry name" value="MS_channel_2nd"/>
    <property type="match status" value="1"/>
</dbReference>
<feature type="chain" id="PRO_5037053018" evidence="9">
    <location>
        <begin position="20"/>
        <end position="752"/>
    </location>
</feature>
<dbReference type="AlphaFoldDB" id="A0A942E2J4"/>
<gene>
    <name evidence="14" type="ORF">KD146_00015</name>
</gene>